<dbReference type="EMBL" id="CR522870">
    <property type="protein sequence ID" value="CAG36337.1"/>
    <property type="molecule type" value="Genomic_DNA"/>
</dbReference>
<proteinExistence type="predicted"/>
<dbReference type="eggNOG" id="COG0613">
    <property type="taxonomic scope" value="Bacteria"/>
</dbReference>
<dbReference type="KEGG" id="dps:DP1608"/>
<reference evidence="2" key="1">
    <citation type="journal article" date="2004" name="Environ. Microbiol.">
        <title>The genome of Desulfotalea psychrophila, a sulfate-reducing bacterium from permanently cold Arctic sediments.</title>
        <authorList>
            <person name="Rabus R."/>
            <person name="Ruepp A."/>
            <person name="Frickey T."/>
            <person name="Rattei T."/>
            <person name="Fartmann B."/>
            <person name="Stark M."/>
            <person name="Bauer M."/>
            <person name="Zibat A."/>
            <person name="Lombardot T."/>
            <person name="Becker I."/>
            <person name="Amann J."/>
            <person name="Gellner K."/>
            <person name="Teeling H."/>
            <person name="Leuschner W.D."/>
            <person name="Gloeckner F.-O."/>
            <person name="Lupas A.N."/>
            <person name="Amann R."/>
            <person name="Klenk H.-P."/>
        </authorList>
    </citation>
    <scope>NUCLEOTIDE SEQUENCE [LARGE SCALE GENOMIC DNA]</scope>
    <source>
        <strain evidence="2">DSM 12343 / LSv54</strain>
    </source>
</reference>
<keyword evidence="2" id="KW-1185">Reference proteome</keyword>
<sequence>MSSIIPRFYFDPEDYRLLRIVSEVLGQERGTIKEARTLLRPSLHPHGIKTLASSSNLRIAFAVINLLNLLETGQAKERLQVLRSLHDEVLSSSGSMRRNTARVLIQIMKTLVRSQGSELEQLKLAHDFRVAASGKPRNILKQLRKYHLIEMPEEWNQLSFDDRVHDANTKGRKSPTHLIMDAWIKGIRRLTVVYYHYVDAGVVEELLSAAAIMDIEVHIGVEVTALRRGRFVQIIWEPKGFEQCEEYLKFLSQAPVQEFMAEGRKVALHHNKYVYSLLELFNKKHRFTLRDKFDLDVPCLDQVKFIDFIGAGSALY</sequence>
<dbReference type="STRING" id="177439.DP1608"/>
<name>Q6AMT8_DESPS</name>
<dbReference type="HOGENOM" id="CLU_879201_0_0_7"/>
<protein>
    <submittedName>
        <fullName evidence="1">Uncharacterized protein</fullName>
    </submittedName>
</protein>
<organism evidence="1 2">
    <name type="scientific">Desulfotalea psychrophila (strain LSv54 / DSM 12343)</name>
    <dbReference type="NCBI Taxonomy" id="177439"/>
    <lineage>
        <taxon>Bacteria</taxon>
        <taxon>Pseudomonadati</taxon>
        <taxon>Thermodesulfobacteriota</taxon>
        <taxon>Desulfobulbia</taxon>
        <taxon>Desulfobulbales</taxon>
        <taxon>Desulfocapsaceae</taxon>
        <taxon>Desulfotalea</taxon>
    </lineage>
</organism>
<dbReference type="OrthoDB" id="5427740at2"/>
<evidence type="ECO:0000313" key="1">
    <source>
        <dbReference type="EMBL" id="CAG36337.1"/>
    </source>
</evidence>
<accession>Q6AMT8</accession>
<gene>
    <name evidence="1" type="ordered locus">DP1608</name>
</gene>
<dbReference type="Proteomes" id="UP000000602">
    <property type="component" value="Chromosome"/>
</dbReference>
<evidence type="ECO:0000313" key="2">
    <source>
        <dbReference type="Proteomes" id="UP000000602"/>
    </source>
</evidence>
<dbReference type="AlphaFoldDB" id="Q6AMT8"/>
<dbReference type="RefSeq" id="WP_011188849.1">
    <property type="nucleotide sequence ID" value="NC_006138.1"/>
</dbReference>